<evidence type="ECO:0000313" key="3">
    <source>
        <dbReference type="Proteomes" id="UP000001075"/>
    </source>
</evidence>
<gene>
    <name evidence="2" type="ORF">I79_005878</name>
</gene>
<name>G3H6C3_CRIGR</name>
<reference evidence="3" key="1">
    <citation type="journal article" date="2011" name="Nat. Biotechnol.">
        <title>The genomic sequence of the Chinese hamster ovary (CHO)-K1 cell line.</title>
        <authorList>
            <person name="Xu X."/>
            <person name="Nagarajan H."/>
            <person name="Lewis N.E."/>
            <person name="Pan S."/>
            <person name="Cai Z."/>
            <person name="Liu X."/>
            <person name="Chen W."/>
            <person name="Xie M."/>
            <person name="Wang W."/>
            <person name="Hammond S."/>
            <person name="Andersen M.R."/>
            <person name="Neff N."/>
            <person name="Passarelli B."/>
            <person name="Koh W."/>
            <person name="Fan H.C."/>
            <person name="Wang J."/>
            <person name="Gui Y."/>
            <person name="Lee K.H."/>
            <person name="Betenbaugh M.J."/>
            <person name="Quake S.R."/>
            <person name="Famili I."/>
            <person name="Palsson B.O."/>
            <person name="Wang J."/>
        </authorList>
    </citation>
    <scope>NUCLEOTIDE SEQUENCE [LARGE SCALE GENOMIC DNA]</scope>
    <source>
        <strain evidence="3">CHO K1 cell line</strain>
    </source>
</reference>
<evidence type="ECO:0000256" key="1">
    <source>
        <dbReference type="SAM" id="SignalP"/>
    </source>
</evidence>
<dbReference type="InParanoid" id="G3H6C3"/>
<keyword evidence="1" id="KW-0732">Signal</keyword>
<dbReference type="AlphaFoldDB" id="G3H6C3"/>
<protein>
    <submittedName>
        <fullName evidence="2">Uncharacterized protein</fullName>
    </submittedName>
</protein>
<proteinExistence type="predicted"/>
<feature type="signal peptide" evidence="1">
    <location>
        <begin position="1"/>
        <end position="16"/>
    </location>
</feature>
<organism evidence="2 3">
    <name type="scientific">Cricetulus griseus</name>
    <name type="common">Chinese hamster</name>
    <name type="synonym">Cricetulus barabensis griseus</name>
    <dbReference type="NCBI Taxonomy" id="10029"/>
    <lineage>
        <taxon>Eukaryota</taxon>
        <taxon>Metazoa</taxon>
        <taxon>Chordata</taxon>
        <taxon>Craniata</taxon>
        <taxon>Vertebrata</taxon>
        <taxon>Euteleostomi</taxon>
        <taxon>Mammalia</taxon>
        <taxon>Eutheria</taxon>
        <taxon>Euarchontoglires</taxon>
        <taxon>Glires</taxon>
        <taxon>Rodentia</taxon>
        <taxon>Myomorpha</taxon>
        <taxon>Muroidea</taxon>
        <taxon>Cricetidae</taxon>
        <taxon>Cricetinae</taxon>
        <taxon>Cricetulus</taxon>
    </lineage>
</organism>
<evidence type="ECO:0000313" key="2">
    <source>
        <dbReference type="EMBL" id="EGV96194.1"/>
    </source>
</evidence>
<sequence length="54" mass="5773">MALLCLYCLGTACGWAGWGKVRFSKVRTGEMALVLEGKGCPGWEDVVHTIIASS</sequence>
<accession>G3H6C3</accession>
<dbReference type="EMBL" id="JH000173">
    <property type="protein sequence ID" value="EGV96194.1"/>
    <property type="molecule type" value="Genomic_DNA"/>
</dbReference>
<feature type="chain" id="PRO_5003444292" evidence="1">
    <location>
        <begin position="17"/>
        <end position="54"/>
    </location>
</feature>
<dbReference type="Proteomes" id="UP000001075">
    <property type="component" value="Unassembled WGS sequence"/>
</dbReference>